<feature type="chain" id="PRO_5015850907" description="DUF306 domain-containing protein" evidence="1">
    <location>
        <begin position="21"/>
        <end position="146"/>
    </location>
</feature>
<dbReference type="EMBL" id="QJPH01000314">
    <property type="protein sequence ID" value="PZN78689.1"/>
    <property type="molecule type" value="Genomic_DNA"/>
</dbReference>
<evidence type="ECO:0000256" key="1">
    <source>
        <dbReference type="SAM" id="SignalP"/>
    </source>
</evidence>
<proteinExistence type="predicted"/>
<protein>
    <recommendedName>
        <fullName evidence="2">DUF306 domain-containing protein</fullName>
    </recommendedName>
</protein>
<dbReference type="InterPro" id="IPR053147">
    <property type="entry name" value="Hsp_HslJ-like"/>
</dbReference>
<dbReference type="PANTHER" id="PTHR35535">
    <property type="entry name" value="HEAT SHOCK PROTEIN HSLJ"/>
    <property type="match status" value="1"/>
</dbReference>
<evidence type="ECO:0000259" key="2">
    <source>
        <dbReference type="Pfam" id="PF03724"/>
    </source>
</evidence>
<accession>A0A2W4R9B2</accession>
<dbReference type="PANTHER" id="PTHR35535:SF1">
    <property type="entry name" value="HEAT SHOCK PROTEIN HSLJ"/>
    <property type="match status" value="1"/>
</dbReference>
<name>A0A2W4R9B2_9GAMM</name>
<reference evidence="3 4" key="1">
    <citation type="journal article" date="2018" name="Aquat. Microb. Ecol.">
        <title>Gammaproteobacterial methanotrophs dominate.</title>
        <authorList>
            <person name="Rissanen A.J."/>
            <person name="Saarenheimo J."/>
            <person name="Tiirola M."/>
            <person name="Peura S."/>
            <person name="Aalto S.L."/>
            <person name="Karvinen A."/>
            <person name="Nykanen H."/>
        </authorList>
    </citation>
    <scope>NUCLEOTIDE SEQUENCE [LARGE SCALE GENOMIC DNA]</scope>
    <source>
        <strain evidence="3">AMbin10</strain>
    </source>
</reference>
<dbReference type="InterPro" id="IPR038670">
    <property type="entry name" value="HslJ-like_sf"/>
</dbReference>
<sequence>MFLISKFTSLLLVIFLVSCASLQQQQSTPSLLDTEWLLEDLGGKGVLDRIQATLAFPAPNKAAGNGSCNRFFGGVEIKGETIKFDQLATTLMACPSEAISNQESNYLLALQKAERVVIDGPFLLIYAKELDKPLRFTRISHTGKPQ</sequence>
<dbReference type="Gene3D" id="2.40.128.270">
    <property type="match status" value="1"/>
</dbReference>
<evidence type="ECO:0000313" key="3">
    <source>
        <dbReference type="EMBL" id="PZN78689.1"/>
    </source>
</evidence>
<dbReference type="Proteomes" id="UP000249396">
    <property type="component" value="Unassembled WGS sequence"/>
</dbReference>
<evidence type="ECO:0000313" key="4">
    <source>
        <dbReference type="Proteomes" id="UP000249396"/>
    </source>
</evidence>
<feature type="signal peptide" evidence="1">
    <location>
        <begin position="1"/>
        <end position="20"/>
    </location>
</feature>
<gene>
    <name evidence="3" type="ORF">DM484_12475</name>
</gene>
<dbReference type="InterPro" id="IPR005184">
    <property type="entry name" value="DUF306_Meta_HslJ"/>
</dbReference>
<comment type="caution">
    <text evidence="3">The sequence shown here is derived from an EMBL/GenBank/DDBJ whole genome shotgun (WGS) entry which is preliminary data.</text>
</comment>
<organism evidence="3 4">
    <name type="scientific">Candidatus Methylumidiphilus alinenensis</name>
    <dbReference type="NCBI Taxonomy" id="2202197"/>
    <lineage>
        <taxon>Bacteria</taxon>
        <taxon>Pseudomonadati</taxon>
        <taxon>Pseudomonadota</taxon>
        <taxon>Gammaproteobacteria</taxon>
        <taxon>Methylococcales</taxon>
        <taxon>Candidatus Methylumidiphilus</taxon>
    </lineage>
</organism>
<dbReference type="PROSITE" id="PS51257">
    <property type="entry name" value="PROKAR_LIPOPROTEIN"/>
    <property type="match status" value="1"/>
</dbReference>
<keyword evidence="1" id="KW-0732">Signal</keyword>
<dbReference type="Pfam" id="PF03724">
    <property type="entry name" value="META"/>
    <property type="match status" value="1"/>
</dbReference>
<feature type="domain" description="DUF306" evidence="2">
    <location>
        <begin position="30"/>
        <end position="129"/>
    </location>
</feature>
<dbReference type="AlphaFoldDB" id="A0A2W4R9B2"/>